<evidence type="ECO:0000313" key="9">
    <source>
        <dbReference type="EMBL" id="SJZ59610.1"/>
    </source>
</evidence>
<dbReference type="InterPro" id="IPR014941">
    <property type="entry name" value="FimB/Mfa2/Mfa3"/>
</dbReference>
<proteinExistence type="inferred from homology"/>
<organism evidence="9 10">
    <name type="scientific">Porphyromonas circumdentaria</name>
    <dbReference type="NCBI Taxonomy" id="29524"/>
    <lineage>
        <taxon>Bacteria</taxon>
        <taxon>Pseudomonadati</taxon>
        <taxon>Bacteroidota</taxon>
        <taxon>Bacteroidia</taxon>
        <taxon>Bacteroidales</taxon>
        <taxon>Porphyromonadaceae</taxon>
        <taxon>Porphyromonas</taxon>
    </lineage>
</organism>
<dbReference type="GO" id="GO:0009279">
    <property type="term" value="C:cell outer membrane"/>
    <property type="evidence" value="ECO:0007669"/>
    <property type="project" value="UniProtKB-SubCell"/>
</dbReference>
<keyword evidence="7" id="KW-0449">Lipoprotein</keyword>
<dbReference type="Gene3D" id="2.60.40.2090">
    <property type="match status" value="1"/>
</dbReference>
<dbReference type="RefSeq" id="WP_078736538.1">
    <property type="nucleotide sequence ID" value="NZ_FUXE01000004.1"/>
</dbReference>
<keyword evidence="6" id="KW-0998">Cell outer membrane</keyword>
<keyword evidence="4" id="KW-0472">Membrane</keyword>
<dbReference type="EMBL" id="FUXE01000004">
    <property type="protein sequence ID" value="SJZ59610.1"/>
    <property type="molecule type" value="Genomic_DNA"/>
</dbReference>
<reference evidence="10" key="1">
    <citation type="submission" date="2017-02" db="EMBL/GenBank/DDBJ databases">
        <authorList>
            <person name="Varghese N."/>
            <person name="Submissions S."/>
        </authorList>
    </citation>
    <scope>NUCLEOTIDE SEQUENCE [LARGE SCALE GENOMIC DNA]</scope>
    <source>
        <strain evidence="10">ATCC 51356</strain>
    </source>
</reference>
<gene>
    <name evidence="9" type="ORF">SAMN02745171_00580</name>
</gene>
<evidence type="ECO:0000256" key="6">
    <source>
        <dbReference type="ARBA" id="ARBA00023237"/>
    </source>
</evidence>
<evidence type="ECO:0000256" key="1">
    <source>
        <dbReference type="ARBA" id="ARBA00004442"/>
    </source>
</evidence>
<dbReference type="AlphaFoldDB" id="A0A1T4LY11"/>
<accession>A0A1T4LY11</accession>
<keyword evidence="3 8" id="KW-0732">Signal</keyword>
<feature type="signal peptide" evidence="8">
    <location>
        <begin position="1"/>
        <end position="25"/>
    </location>
</feature>
<evidence type="ECO:0000256" key="8">
    <source>
        <dbReference type="SAM" id="SignalP"/>
    </source>
</evidence>
<evidence type="ECO:0000256" key="2">
    <source>
        <dbReference type="ARBA" id="ARBA00007248"/>
    </source>
</evidence>
<dbReference type="STRING" id="29524.SAMN02745171_00580"/>
<name>A0A1T4LY11_9PORP</name>
<evidence type="ECO:0000256" key="4">
    <source>
        <dbReference type="ARBA" id="ARBA00023136"/>
    </source>
</evidence>
<comment type="subcellular location">
    <subcellularLocation>
        <location evidence="1">Cell outer membrane</location>
    </subcellularLocation>
</comment>
<evidence type="ECO:0000256" key="7">
    <source>
        <dbReference type="ARBA" id="ARBA00023288"/>
    </source>
</evidence>
<dbReference type="Proteomes" id="UP000190121">
    <property type="component" value="Unassembled WGS sequence"/>
</dbReference>
<dbReference type="Pfam" id="PF08842">
    <property type="entry name" value="Mfa2"/>
    <property type="match status" value="1"/>
</dbReference>
<dbReference type="OrthoDB" id="1013388at2"/>
<evidence type="ECO:0000256" key="5">
    <source>
        <dbReference type="ARBA" id="ARBA00023139"/>
    </source>
</evidence>
<dbReference type="PROSITE" id="PS51257">
    <property type="entry name" value="PROKAR_LIPOPROTEIN"/>
    <property type="match status" value="1"/>
</dbReference>
<comment type="similarity">
    <text evidence="2">Belongs to the bacteroidetes fimbrillin superfamily. FimB/Mfa2 family.</text>
</comment>
<feature type="chain" id="PRO_5012142797" evidence="8">
    <location>
        <begin position="26"/>
        <end position="323"/>
    </location>
</feature>
<dbReference type="Gene3D" id="2.60.40.2100">
    <property type="match status" value="1"/>
</dbReference>
<keyword evidence="5" id="KW-0564">Palmitate</keyword>
<evidence type="ECO:0000256" key="3">
    <source>
        <dbReference type="ARBA" id="ARBA00022729"/>
    </source>
</evidence>
<evidence type="ECO:0000313" key="10">
    <source>
        <dbReference type="Proteomes" id="UP000190121"/>
    </source>
</evidence>
<protein>
    <submittedName>
        <fullName evidence="9">Fimbrillin-A associated anchor protein Mfa1 and Mfa2</fullName>
    </submittedName>
</protein>
<sequence>MNRMNKLKIWSWGLVALLLSGIATSCKQHVYDNLAACDRGVYVNIYEQTECDQAPSYPEVKSLHIYTFDEQDKWVSTTVNKDFRLSAEGELFVPVPTHGRYSFVVWANVDDHFELKELNNESTRKDVLLLLKREAKKATALGEHRLYVGTSPRVVVGEKEEFAPHTQVNLREITNRVNVRVIGFEKPEEFAIELHSNNATYIAEGGIFKHEQLSYPTTMEYLPNFKYPNELDLFARFSTLKLETGRSNDLIIRKVDNGEEMFKVDLVGAILLSPNADNINLRCTNDFDVLVRVKKCECPNGYMAIELWINEWLVHSYEVDLGD</sequence>
<keyword evidence="10" id="KW-1185">Reference proteome</keyword>